<evidence type="ECO:0000313" key="1">
    <source>
        <dbReference type="EMBL" id="JAH79722.1"/>
    </source>
</evidence>
<name>A0A0E9VNU7_ANGAN</name>
<dbReference type="EMBL" id="GBXM01028855">
    <property type="protein sequence ID" value="JAH79722.1"/>
    <property type="molecule type" value="Transcribed_RNA"/>
</dbReference>
<dbReference type="AlphaFoldDB" id="A0A0E9VNU7"/>
<reference evidence="1" key="1">
    <citation type="submission" date="2014-11" db="EMBL/GenBank/DDBJ databases">
        <authorList>
            <person name="Amaro Gonzalez C."/>
        </authorList>
    </citation>
    <scope>NUCLEOTIDE SEQUENCE</scope>
</reference>
<proteinExistence type="predicted"/>
<protein>
    <submittedName>
        <fullName evidence="1">Uncharacterized protein</fullName>
    </submittedName>
</protein>
<accession>A0A0E9VNU7</accession>
<sequence>MKGLGKPKIFLGGVYLLDPKLPTSKITHNIVATPLALSDFRSSPYSLVLVGFFLY</sequence>
<reference evidence="1" key="2">
    <citation type="journal article" date="2015" name="Fish Shellfish Immunol.">
        <title>Early steps in the European eel (Anguilla anguilla)-Vibrio vulnificus interaction in the gills: Role of the RtxA13 toxin.</title>
        <authorList>
            <person name="Callol A."/>
            <person name="Pajuelo D."/>
            <person name="Ebbesson L."/>
            <person name="Teles M."/>
            <person name="MacKenzie S."/>
            <person name="Amaro C."/>
        </authorList>
    </citation>
    <scope>NUCLEOTIDE SEQUENCE</scope>
</reference>
<organism evidence="1">
    <name type="scientific">Anguilla anguilla</name>
    <name type="common">European freshwater eel</name>
    <name type="synonym">Muraena anguilla</name>
    <dbReference type="NCBI Taxonomy" id="7936"/>
    <lineage>
        <taxon>Eukaryota</taxon>
        <taxon>Metazoa</taxon>
        <taxon>Chordata</taxon>
        <taxon>Craniata</taxon>
        <taxon>Vertebrata</taxon>
        <taxon>Euteleostomi</taxon>
        <taxon>Actinopterygii</taxon>
        <taxon>Neopterygii</taxon>
        <taxon>Teleostei</taxon>
        <taxon>Anguilliformes</taxon>
        <taxon>Anguillidae</taxon>
        <taxon>Anguilla</taxon>
    </lineage>
</organism>